<proteinExistence type="predicted"/>
<evidence type="ECO:0000256" key="1">
    <source>
        <dbReference type="SAM" id="MobiDB-lite"/>
    </source>
</evidence>
<dbReference type="Proteomes" id="UP000215914">
    <property type="component" value="Chromosome 4"/>
</dbReference>
<protein>
    <submittedName>
        <fullName evidence="2">Uncharacterized protein</fullName>
    </submittedName>
</protein>
<gene>
    <name evidence="2" type="ORF">HannXRQ_Chr04g0123811</name>
</gene>
<organism evidence="2 3">
    <name type="scientific">Helianthus annuus</name>
    <name type="common">Common sunflower</name>
    <dbReference type="NCBI Taxonomy" id="4232"/>
    <lineage>
        <taxon>Eukaryota</taxon>
        <taxon>Viridiplantae</taxon>
        <taxon>Streptophyta</taxon>
        <taxon>Embryophyta</taxon>
        <taxon>Tracheophyta</taxon>
        <taxon>Spermatophyta</taxon>
        <taxon>Magnoliopsida</taxon>
        <taxon>eudicotyledons</taxon>
        <taxon>Gunneridae</taxon>
        <taxon>Pentapetalae</taxon>
        <taxon>asterids</taxon>
        <taxon>campanulids</taxon>
        <taxon>Asterales</taxon>
        <taxon>Asteraceae</taxon>
        <taxon>Asteroideae</taxon>
        <taxon>Heliantheae alliance</taxon>
        <taxon>Heliantheae</taxon>
        <taxon>Helianthus</taxon>
    </lineage>
</organism>
<dbReference type="InParanoid" id="A0A251V1T0"/>
<feature type="region of interest" description="Disordered" evidence="1">
    <location>
        <begin position="33"/>
        <end position="53"/>
    </location>
</feature>
<dbReference type="EMBL" id="CM007893">
    <property type="protein sequence ID" value="OTG29578.1"/>
    <property type="molecule type" value="Genomic_DNA"/>
</dbReference>
<name>A0A251V1T0_HELAN</name>
<accession>A0A251V1T0</accession>
<evidence type="ECO:0000313" key="2">
    <source>
        <dbReference type="EMBL" id="OTG29578.1"/>
    </source>
</evidence>
<reference evidence="3" key="1">
    <citation type="journal article" date="2017" name="Nature">
        <title>The sunflower genome provides insights into oil metabolism, flowering and Asterid evolution.</title>
        <authorList>
            <person name="Badouin H."/>
            <person name="Gouzy J."/>
            <person name="Grassa C.J."/>
            <person name="Murat F."/>
            <person name="Staton S.E."/>
            <person name="Cottret L."/>
            <person name="Lelandais-Briere C."/>
            <person name="Owens G.L."/>
            <person name="Carrere S."/>
            <person name="Mayjonade B."/>
            <person name="Legrand L."/>
            <person name="Gill N."/>
            <person name="Kane N.C."/>
            <person name="Bowers J.E."/>
            <person name="Hubner S."/>
            <person name="Bellec A."/>
            <person name="Berard A."/>
            <person name="Berges H."/>
            <person name="Blanchet N."/>
            <person name="Boniface M.C."/>
            <person name="Brunel D."/>
            <person name="Catrice O."/>
            <person name="Chaidir N."/>
            <person name="Claudel C."/>
            <person name="Donnadieu C."/>
            <person name="Faraut T."/>
            <person name="Fievet G."/>
            <person name="Helmstetter N."/>
            <person name="King M."/>
            <person name="Knapp S.J."/>
            <person name="Lai Z."/>
            <person name="Le Paslier M.C."/>
            <person name="Lippi Y."/>
            <person name="Lorenzon L."/>
            <person name="Mandel J.R."/>
            <person name="Marage G."/>
            <person name="Marchand G."/>
            <person name="Marquand E."/>
            <person name="Bret-Mestries E."/>
            <person name="Morien E."/>
            <person name="Nambeesan S."/>
            <person name="Nguyen T."/>
            <person name="Pegot-Espagnet P."/>
            <person name="Pouilly N."/>
            <person name="Raftis F."/>
            <person name="Sallet E."/>
            <person name="Schiex T."/>
            <person name="Thomas J."/>
            <person name="Vandecasteele C."/>
            <person name="Vares D."/>
            <person name="Vear F."/>
            <person name="Vautrin S."/>
            <person name="Crespi M."/>
            <person name="Mangin B."/>
            <person name="Burke J.M."/>
            <person name="Salse J."/>
            <person name="Munos S."/>
            <person name="Vincourt P."/>
            <person name="Rieseberg L.H."/>
            <person name="Langlade N.B."/>
        </authorList>
    </citation>
    <scope>NUCLEOTIDE SEQUENCE [LARGE SCALE GENOMIC DNA]</scope>
    <source>
        <strain evidence="3">cv. SF193</strain>
    </source>
</reference>
<evidence type="ECO:0000313" key="3">
    <source>
        <dbReference type="Proteomes" id="UP000215914"/>
    </source>
</evidence>
<dbReference type="AlphaFoldDB" id="A0A251V1T0"/>
<sequence>MFDKITNGSNFGKRVISRRLKSLKFYSSRMSDLTPYDGELNYNHVGRNGRSNG</sequence>
<keyword evidence="3" id="KW-1185">Reference proteome</keyword>